<feature type="active site" description="Proton acceptor" evidence="5">
    <location>
        <position position="187"/>
    </location>
</feature>
<dbReference type="Proteomes" id="UP000095192">
    <property type="component" value="Unassembled WGS sequence"/>
</dbReference>
<comment type="catalytic activity">
    <reaction evidence="4">
        <text>(S)-lactate + NAD(+) = pyruvate + NADH + H(+)</text>
        <dbReference type="Rhea" id="RHEA:23444"/>
        <dbReference type="ChEBI" id="CHEBI:15361"/>
        <dbReference type="ChEBI" id="CHEBI:15378"/>
        <dbReference type="ChEBI" id="CHEBI:16651"/>
        <dbReference type="ChEBI" id="CHEBI:57540"/>
        <dbReference type="ChEBI" id="CHEBI:57945"/>
        <dbReference type="EC" id="1.1.1.27"/>
    </reaction>
</comment>
<dbReference type="Pfam" id="PF02866">
    <property type="entry name" value="Ldh_1_C"/>
    <property type="match status" value="1"/>
</dbReference>
<dbReference type="FunFam" id="3.90.110.10:FF:000004">
    <property type="entry name" value="Malate dehydrogenase"/>
    <property type="match status" value="1"/>
</dbReference>
<feature type="domain" description="Lactate/malate dehydrogenase C-terminal" evidence="9">
    <location>
        <begin position="159"/>
        <end position="319"/>
    </location>
</feature>
<dbReference type="GO" id="GO:0004459">
    <property type="term" value="F:L-lactate dehydrogenase (NAD+) activity"/>
    <property type="evidence" value="ECO:0007669"/>
    <property type="project" value="UniProtKB-EC"/>
</dbReference>
<dbReference type="SUPFAM" id="SSF51735">
    <property type="entry name" value="NAD(P)-binding Rossmann-fold domains"/>
    <property type="match status" value="1"/>
</dbReference>
<evidence type="ECO:0000256" key="7">
    <source>
        <dbReference type="RuleBase" id="RU003369"/>
    </source>
</evidence>
<evidence type="ECO:0000259" key="9">
    <source>
        <dbReference type="Pfam" id="PF02866"/>
    </source>
</evidence>
<dbReference type="InterPro" id="IPR036291">
    <property type="entry name" value="NAD(P)-bd_dom_sf"/>
</dbReference>
<comment type="caution">
    <text evidence="10">The sequence shown here is derived from an EMBL/GenBank/DDBJ whole genome shotgun (WGS) entry which is preliminary data.</text>
</comment>
<evidence type="ECO:0000259" key="8">
    <source>
        <dbReference type="Pfam" id="PF00056"/>
    </source>
</evidence>
<dbReference type="PANTHER" id="PTHR43128">
    <property type="entry name" value="L-2-HYDROXYCARBOXYLATE DEHYDROGENASE (NAD(P)(+))"/>
    <property type="match status" value="1"/>
</dbReference>
<organism evidence="10 11">
    <name type="scientific">Cyclospora cayetanensis</name>
    <dbReference type="NCBI Taxonomy" id="88456"/>
    <lineage>
        <taxon>Eukaryota</taxon>
        <taxon>Sar</taxon>
        <taxon>Alveolata</taxon>
        <taxon>Apicomplexa</taxon>
        <taxon>Conoidasida</taxon>
        <taxon>Coccidia</taxon>
        <taxon>Eucoccidiorida</taxon>
        <taxon>Eimeriorina</taxon>
        <taxon>Eimeriidae</taxon>
        <taxon>Cyclospora</taxon>
    </lineage>
</organism>
<dbReference type="Pfam" id="PF00056">
    <property type="entry name" value="Ldh_1_N"/>
    <property type="match status" value="1"/>
</dbReference>
<dbReference type="CDD" id="cd01339">
    <property type="entry name" value="LDH-like_MDH"/>
    <property type="match status" value="1"/>
</dbReference>
<dbReference type="AlphaFoldDB" id="A0A1D3CXB9"/>
<dbReference type="InterPro" id="IPR022383">
    <property type="entry name" value="Lactate/malate_DH_C"/>
</dbReference>
<protein>
    <recommendedName>
        <fullName evidence="1">L-lactate dehydrogenase</fullName>
    </recommendedName>
</protein>
<keyword evidence="2 7" id="KW-0560">Oxidoreductase</keyword>
<dbReference type="InterPro" id="IPR015955">
    <property type="entry name" value="Lactate_DH/Glyco_Ohase_4_C"/>
</dbReference>
<dbReference type="PRINTS" id="PR00086">
    <property type="entry name" value="LLDHDRGNASE"/>
</dbReference>
<keyword evidence="3 6" id="KW-0520">NAD</keyword>
<feature type="binding site" evidence="6">
    <location>
        <position position="40"/>
    </location>
    <ligand>
        <name>NAD(+)</name>
        <dbReference type="ChEBI" id="CHEBI:57540"/>
    </ligand>
</feature>
<reference evidence="10 11" key="1">
    <citation type="journal article" date="2016" name="BMC Genomics">
        <title>Comparative genomics reveals Cyclospora cayetanensis possesses coccidia-like metabolism and invasion components but unique surface antigens.</title>
        <authorList>
            <person name="Liu S."/>
            <person name="Wang L."/>
            <person name="Zheng H."/>
            <person name="Xu Z."/>
            <person name="Roellig D.M."/>
            <person name="Li N."/>
            <person name="Frace M.A."/>
            <person name="Tang K."/>
            <person name="Arrowood M.J."/>
            <person name="Moss D.M."/>
            <person name="Zhang L."/>
            <person name="Feng Y."/>
            <person name="Xiao L."/>
        </authorList>
    </citation>
    <scope>NUCLEOTIDE SEQUENCE [LARGE SCALE GENOMIC DNA]</scope>
    <source>
        <strain evidence="10 11">CHN_HEN01</strain>
    </source>
</reference>
<evidence type="ECO:0000313" key="10">
    <source>
        <dbReference type="EMBL" id="OEH75844.1"/>
    </source>
</evidence>
<name>A0A1D3CXB9_9EIME</name>
<evidence type="ECO:0000256" key="1">
    <source>
        <dbReference type="ARBA" id="ARBA00016495"/>
    </source>
</evidence>
<dbReference type="Gene3D" id="3.90.110.10">
    <property type="entry name" value="Lactate dehydrogenase/glycoside hydrolase, family 4, C-terminal"/>
    <property type="match status" value="1"/>
</dbReference>
<evidence type="ECO:0000256" key="5">
    <source>
        <dbReference type="PIRSR" id="PIRSR000102-1"/>
    </source>
</evidence>
<evidence type="ECO:0000256" key="6">
    <source>
        <dbReference type="PIRSR" id="PIRSR000102-3"/>
    </source>
</evidence>
<dbReference type="VEuPathDB" id="ToxoDB:cyc_04011"/>
<feature type="binding site" evidence="6">
    <location>
        <position position="107"/>
    </location>
    <ligand>
        <name>NAD(+)</name>
        <dbReference type="ChEBI" id="CHEBI:57540"/>
    </ligand>
</feature>
<dbReference type="InterPro" id="IPR011275">
    <property type="entry name" value="Malate_DH_type3"/>
</dbReference>
<dbReference type="PIRSF" id="PIRSF000102">
    <property type="entry name" value="Lac_mal_DH"/>
    <property type="match status" value="1"/>
</dbReference>
<dbReference type="PANTHER" id="PTHR43128:SF16">
    <property type="entry name" value="L-LACTATE DEHYDROGENASE"/>
    <property type="match status" value="1"/>
</dbReference>
<dbReference type="NCBIfam" id="NF004863">
    <property type="entry name" value="PRK06223.1"/>
    <property type="match status" value="1"/>
</dbReference>
<proteinExistence type="inferred from homology"/>
<evidence type="ECO:0000256" key="2">
    <source>
        <dbReference type="ARBA" id="ARBA00023002"/>
    </source>
</evidence>
<gene>
    <name evidence="10" type="ORF">cyc_04011</name>
</gene>
<dbReference type="GO" id="GO:0006089">
    <property type="term" value="P:lactate metabolic process"/>
    <property type="evidence" value="ECO:0007669"/>
    <property type="project" value="TreeGrafter"/>
</dbReference>
<dbReference type="FunCoup" id="A0A1D3CXB9">
    <property type="interactions" value="10"/>
</dbReference>
<comment type="similarity">
    <text evidence="7">Belongs to the LDH/MDH superfamily.</text>
</comment>
<feature type="binding site" evidence="6">
    <location>
        <begin position="16"/>
        <end position="21"/>
    </location>
    <ligand>
        <name>NAD(+)</name>
        <dbReference type="ChEBI" id="CHEBI:57540"/>
    </ligand>
</feature>
<feature type="domain" description="Lactate/malate dehydrogenase N-terminal" evidence="8">
    <location>
        <begin position="11"/>
        <end position="154"/>
    </location>
</feature>
<dbReference type="InParanoid" id="A0A1D3CXB9"/>
<dbReference type="SUPFAM" id="SSF56327">
    <property type="entry name" value="LDH C-terminal domain-like"/>
    <property type="match status" value="1"/>
</dbReference>
<evidence type="ECO:0000256" key="3">
    <source>
        <dbReference type="ARBA" id="ARBA00023027"/>
    </source>
</evidence>
<evidence type="ECO:0000256" key="4">
    <source>
        <dbReference type="ARBA" id="ARBA00049258"/>
    </source>
</evidence>
<dbReference type="VEuPathDB" id="ToxoDB:LOC34620608"/>
<dbReference type="Gene3D" id="3.40.50.720">
    <property type="entry name" value="NAD(P)-binding Rossmann-like Domain"/>
    <property type="match status" value="1"/>
</dbReference>
<dbReference type="EMBL" id="JROU02001610">
    <property type="protein sequence ID" value="OEH75844.1"/>
    <property type="molecule type" value="Genomic_DNA"/>
</dbReference>
<dbReference type="InterPro" id="IPR001236">
    <property type="entry name" value="Lactate/malate_DH_N"/>
</dbReference>
<sequence length="390" mass="41738">MAVFERNSRSKIALVGSGMIGGTMAFLCSLRELGDVVLFDVVPNMPLGKALDLSQNSSVVDTGVTVYGSNSYECLQGADVVIITAGITKIPGKSDQEWSRMDLLPVNVRIMREVGAAIKKYCPGAFVINITNPLDIMVNAVREASGLPPSRVCGMAGMLDSSRFRRMLADKLKVSPRDVQAMVIGVHGDNMVPLARLATVNGIPLGDCIKQGWISEKDVEEIVARTKVAGGEIVRLLGQGSAYYAPGASAICMAESYLKDRKRVMVCSCYLEGQYGVQNHYLGVPCVIGGNGVERIIELELNDMEKAALQGSIEEVKEMQKVLAELDAGKAANLEPSGDAPAERVPSAAADPCDRGACISKLKVCLCSTATGTWLNFFRFAILADPKKGR</sequence>
<keyword evidence="11" id="KW-1185">Reference proteome</keyword>
<evidence type="ECO:0000313" key="11">
    <source>
        <dbReference type="Proteomes" id="UP000095192"/>
    </source>
</evidence>
<accession>A0A1D3CXB9</accession>
<feature type="binding site" evidence="6">
    <location>
        <begin position="130"/>
        <end position="132"/>
    </location>
    <ligand>
        <name>NAD(+)</name>
        <dbReference type="ChEBI" id="CHEBI:57540"/>
    </ligand>
</feature>
<dbReference type="InterPro" id="IPR001557">
    <property type="entry name" value="L-lactate/malate_DH"/>
</dbReference>